<protein>
    <recommendedName>
        <fullName evidence="5">PCI domain-containing protein</fullName>
    </recommendedName>
</protein>
<dbReference type="PANTHER" id="PTHR13937:SF0">
    <property type="entry name" value="EUKARYOTIC TRANSLATION INITIATION FACTOR 3 SUBUNIT C-RELATED"/>
    <property type="match status" value="1"/>
</dbReference>
<evidence type="ECO:0000256" key="2">
    <source>
        <dbReference type="ARBA" id="ARBA00022540"/>
    </source>
</evidence>
<evidence type="ECO:0000256" key="4">
    <source>
        <dbReference type="SAM" id="MobiDB-lite"/>
    </source>
</evidence>
<feature type="region of interest" description="Disordered" evidence="4">
    <location>
        <begin position="14"/>
        <end position="69"/>
    </location>
</feature>
<evidence type="ECO:0000256" key="1">
    <source>
        <dbReference type="ARBA" id="ARBA00022490"/>
    </source>
</evidence>
<dbReference type="InterPro" id="IPR027516">
    <property type="entry name" value="EIF3C"/>
</dbReference>
<keyword evidence="1" id="KW-0963">Cytoplasm</keyword>
<proteinExistence type="predicted"/>
<dbReference type="InterPro" id="IPR008905">
    <property type="entry name" value="EIF3C_N_dom"/>
</dbReference>
<evidence type="ECO:0000256" key="3">
    <source>
        <dbReference type="ARBA" id="ARBA00022917"/>
    </source>
</evidence>
<dbReference type="Pfam" id="PF01399">
    <property type="entry name" value="PCI"/>
    <property type="match status" value="1"/>
</dbReference>
<dbReference type="Pfam" id="PF05470">
    <property type="entry name" value="eIF-3c_N"/>
    <property type="match status" value="2"/>
</dbReference>
<dbReference type="Proteomes" id="UP000663852">
    <property type="component" value="Unassembled WGS sequence"/>
</dbReference>
<evidence type="ECO:0000259" key="5">
    <source>
        <dbReference type="PROSITE" id="PS50250"/>
    </source>
</evidence>
<keyword evidence="2" id="KW-0396">Initiation factor</keyword>
<feature type="compositionally biased region" description="Basic residues" evidence="4">
    <location>
        <begin position="56"/>
        <end position="65"/>
    </location>
</feature>
<dbReference type="EMBL" id="CAJNOJ010000096">
    <property type="protein sequence ID" value="CAF1097243.1"/>
    <property type="molecule type" value="Genomic_DNA"/>
</dbReference>
<feature type="domain" description="PCI" evidence="5">
    <location>
        <begin position="407"/>
        <end position="576"/>
    </location>
</feature>
<keyword evidence="3" id="KW-0648">Protein biosynthesis</keyword>
<evidence type="ECO:0000313" key="7">
    <source>
        <dbReference type="Proteomes" id="UP000663852"/>
    </source>
</evidence>
<dbReference type="SUPFAM" id="SSF46785">
    <property type="entry name" value="Winged helix' DNA-binding domain"/>
    <property type="match status" value="1"/>
</dbReference>
<dbReference type="AlphaFoldDB" id="A0A814NW60"/>
<dbReference type="GO" id="GO:0031369">
    <property type="term" value="F:translation initiation factor binding"/>
    <property type="evidence" value="ECO:0007669"/>
    <property type="project" value="InterPro"/>
</dbReference>
<dbReference type="PANTHER" id="PTHR13937">
    <property type="entry name" value="EUKARYOTIC TRANSLATION INITATION FACTOR 3, SUBUNIT 8 EIF3S8 -RELATED"/>
    <property type="match status" value="1"/>
</dbReference>
<reference evidence="6" key="1">
    <citation type="submission" date="2021-02" db="EMBL/GenBank/DDBJ databases">
        <authorList>
            <person name="Nowell W R."/>
        </authorList>
    </citation>
    <scope>NUCLEOTIDE SEQUENCE</scope>
</reference>
<dbReference type="OrthoDB" id="29647at2759"/>
<gene>
    <name evidence="6" type="ORF">EDS130_LOCUS19801</name>
</gene>
<dbReference type="GO" id="GO:0003743">
    <property type="term" value="F:translation initiation factor activity"/>
    <property type="evidence" value="ECO:0007669"/>
    <property type="project" value="UniProtKB-KW"/>
</dbReference>
<feature type="compositionally biased region" description="Polar residues" evidence="4">
    <location>
        <begin position="33"/>
        <end position="46"/>
    </location>
</feature>
<evidence type="ECO:0000313" key="6">
    <source>
        <dbReference type="EMBL" id="CAF1097243.1"/>
    </source>
</evidence>
<dbReference type="InterPro" id="IPR036390">
    <property type="entry name" value="WH_DNA-bd_sf"/>
</dbReference>
<comment type="caution">
    <text evidence="6">The sequence shown here is derived from an EMBL/GenBank/DDBJ whole genome shotgun (WGS) entry which is preliminary data.</text>
</comment>
<dbReference type="GO" id="GO:0005852">
    <property type="term" value="C:eukaryotic translation initiation factor 3 complex"/>
    <property type="evidence" value="ECO:0007669"/>
    <property type="project" value="InterPro"/>
</dbReference>
<sequence length="603" mass="70529">MDAKSIVKIWFEYKNERENSSTSEDSDDDAPQNDVQESNAFANQYATGIGSAKERNRSKKDKKKSSVNPSIEQFLVKSLAINEEATVPTKKPSKNQEVPDVQKVNDEPKTEEINDDFVLKKLNEIRFKRGKGTMNYQDEFENLEQLRELVIKQNLDSDILIEISMAEITFELDSQRQRNESSGTDAWKRTLDRIDELLHHAFENNKLNTDILMPIMIQMDDTYTRILRDANADTQEYLECLMDEHRISSILDRFQTYLELNDENQSENRCVIYLRIIKHIYYKYNKRSEQSTILSIEQSCKFINAHDEAKFYSNQAILCQIYHLALHDHYHQARDLMFISHLQDTIDSLDIFIQILYNRTMVQLGLAAFRRGQISEAHQILVDFQCGHHIRELLGQDNNHQIYLYPYHMHINLQLIECVYCVSAMLIEALSTKRHRVSKHFYKLMSQAEKQAVTGPPESMREHIVAAFHALKVGDWKCSIDLIVNEKMNRQVWKLLLQNTDVYSMLRDRIKEVSLQYYLRTCATAFSDISMIILADMFDISVTKVSCIVGKLIFCRELMGSIDEGTKMLILNEKTQSKIEELSLELMWKVLKLHDQHEKLIRI</sequence>
<dbReference type="GO" id="GO:0003723">
    <property type="term" value="F:RNA binding"/>
    <property type="evidence" value="ECO:0007669"/>
    <property type="project" value="InterPro"/>
</dbReference>
<accession>A0A814NW60</accession>
<organism evidence="6 7">
    <name type="scientific">Adineta ricciae</name>
    <name type="common">Rotifer</name>
    <dbReference type="NCBI Taxonomy" id="249248"/>
    <lineage>
        <taxon>Eukaryota</taxon>
        <taxon>Metazoa</taxon>
        <taxon>Spiralia</taxon>
        <taxon>Gnathifera</taxon>
        <taxon>Rotifera</taxon>
        <taxon>Eurotatoria</taxon>
        <taxon>Bdelloidea</taxon>
        <taxon>Adinetida</taxon>
        <taxon>Adinetidae</taxon>
        <taxon>Adineta</taxon>
    </lineage>
</organism>
<dbReference type="InterPro" id="IPR000717">
    <property type="entry name" value="PCI_dom"/>
</dbReference>
<feature type="region of interest" description="Disordered" evidence="4">
    <location>
        <begin position="86"/>
        <end position="109"/>
    </location>
</feature>
<name>A0A814NW60_ADIRI</name>
<dbReference type="PROSITE" id="PS50250">
    <property type="entry name" value="PCI"/>
    <property type="match status" value="1"/>
</dbReference>